<proteinExistence type="predicted"/>
<dbReference type="InParanoid" id="A0A0G4GQE4"/>
<organism evidence="2 3">
    <name type="scientific">Vitrella brassicaformis (strain CCMP3155)</name>
    <dbReference type="NCBI Taxonomy" id="1169540"/>
    <lineage>
        <taxon>Eukaryota</taxon>
        <taxon>Sar</taxon>
        <taxon>Alveolata</taxon>
        <taxon>Colpodellida</taxon>
        <taxon>Vitrellaceae</taxon>
        <taxon>Vitrella</taxon>
    </lineage>
</organism>
<name>A0A0G4GQE4_VITBC</name>
<dbReference type="OrthoDB" id="433738at2759"/>
<dbReference type="EMBL" id="CDMY01000759">
    <property type="protein sequence ID" value="CEM32666.1"/>
    <property type="molecule type" value="Genomic_DNA"/>
</dbReference>
<feature type="compositionally biased region" description="Basic and acidic residues" evidence="1">
    <location>
        <begin position="185"/>
        <end position="194"/>
    </location>
</feature>
<gene>
    <name evidence="2" type="ORF">Vbra_18339</name>
</gene>
<protein>
    <submittedName>
        <fullName evidence="2">Uncharacterized protein</fullName>
    </submittedName>
</protein>
<dbReference type="AlphaFoldDB" id="A0A0G4GQE4"/>
<dbReference type="PhylomeDB" id="A0A0G4GQE4"/>
<keyword evidence="3" id="KW-1185">Reference proteome</keyword>
<accession>A0A0G4GQE4</accession>
<feature type="region of interest" description="Disordered" evidence="1">
    <location>
        <begin position="142"/>
        <end position="205"/>
    </location>
</feature>
<reference evidence="2 3" key="1">
    <citation type="submission" date="2014-11" db="EMBL/GenBank/DDBJ databases">
        <authorList>
            <person name="Zhu J."/>
            <person name="Qi W."/>
            <person name="Song R."/>
        </authorList>
    </citation>
    <scope>NUCLEOTIDE SEQUENCE [LARGE SCALE GENOMIC DNA]</scope>
</reference>
<evidence type="ECO:0000256" key="1">
    <source>
        <dbReference type="SAM" id="MobiDB-lite"/>
    </source>
</evidence>
<evidence type="ECO:0000313" key="3">
    <source>
        <dbReference type="Proteomes" id="UP000041254"/>
    </source>
</evidence>
<evidence type="ECO:0000313" key="2">
    <source>
        <dbReference type="EMBL" id="CEM32666.1"/>
    </source>
</evidence>
<dbReference type="VEuPathDB" id="CryptoDB:Vbra_18339"/>
<sequence>MQAVALTDYEKAMNVVDALLLADKGNPAGEQLKLKIQHDQAKHIHSKTDRRTHQHKMFAGMFGEKLSLYEHNCDGGESTSEASEFQLLEQDKSLIKLGMGFAFRPVKAAKPQHDTGLPPLSFDECDSKMPLSCGVAFSVGSAGLSEGSPKKRPHRRSAASNHKSAGAAKKLPTLTHASRPSPKGNRTEKIDRTDPLINTVFEHHQ</sequence>
<dbReference type="Proteomes" id="UP000041254">
    <property type="component" value="Unassembled WGS sequence"/>
</dbReference>